<accession>W8BQQ9</accession>
<dbReference type="EMBL" id="GAMC01002960">
    <property type="protein sequence ID" value="JAC03596.1"/>
    <property type="molecule type" value="mRNA"/>
</dbReference>
<feature type="compositionally biased region" description="Basic and acidic residues" evidence="1">
    <location>
        <begin position="79"/>
        <end position="92"/>
    </location>
</feature>
<proteinExistence type="evidence at transcript level"/>
<keyword evidence="2" id="KW-0812">Transmembrane</keyword>
<organism evidence="3">
    <name type="scientific">Ceratitis capitata</name>
    <name type="common">Mediterranean fruit fly</name>
    <name type="synonym">Tephritis capitata</name>
    <dbReference type="NCBI Taxonomy" id="7213"/>
    <lineage>
        <taxon>Eukaryota</taxon>
        <taxon>Metazoa</taxon>
        <taxon>Ecdysozoa</taxon>
        <taxon>Arthropoda</taxon>
        <taxon>Hexapoda</taxon>
        <taxon>Insecta</taxon>
        <taxon>Pterygota</taxon>
        <taxon>Neoptera</taxon>
        <taxon>Endopterygota</taxon>
        <taxon>Diptera</taxon>
        <taxon>Brachycera</taxon>
        <taxon>Muscomorpha</taxon>
        <taxon>Tephritoidea</taxon>
        <taxon>Tephritidae</taxon>
        <taxon>Ceratitis</taxon>
        <taxon>Ceratitis</taxon>
    </lineage>
</organism>
<reference evidence="3" key="1">
    <citation type="submission" date="2013-07" db="EMBL/GenBank/DDBJ databases">
        <authorList>
            <person name="Geib S."/>
        </authorList>
    </citation>
    <scope>NUCLEOTIDE SEQUENCE</scope>
</reference>
<reference evidence="3" key="2">
    <citation type="journal article" date="2014" name="BMC Genomics">
        <title>A genomic perspective to assessing quality of mass-reared SIT flies used in Mediterranean fruit fly (Ceratitis capitata) eradication in California.</title>
        <authorList>
            <person name="Calla B."/>
            <person name="Hall B."/>
            <person name="Hou S."/>
            <person name="Geib S.M."/>
        </authorList>
    </citation>
    <scope>NUCLEOTIDE SEQUENCE</scope>
</reference>
<evidence type="ECO:0000313" key="3">
    <source>
        <dbReference type="EMBL" id="JAC03596.1"/>
    </source>
</evidence>
<evidence type="ECO:0000256" key="2">
    <source>
        <dbReference type="SAM" id="Phobius"/>
    </source>
</evidence>
<protein>
    <submittedName>
        <fullName evidence="3">Uncharacterized protein</fullName>
    </submittedName>
</protein>
<evidence type="ECO:0000256" key="1">
    <source>
        <dbReference type="SAM" id="MobiDB-lite"/>
    </source>
</evidence>
<dbReference type="AlphaFoldDB" id="W8BQQ9"/>
<feature type="region of interest" description="Disordered" evidence="1">
    <location>
        <begin position="68"/>
        <end position="92"/>
    </location>
</feature>
<keyword evidence="2" id="KW-0472">Membrane</keyword>
<feature type="transmembrane region" description="Helical" evidence="2">
    <location>
        <begin position="97"/>
        <end position="121"/>
    </location>
</feature>
<keyword evidence="2" id="KW-1133">Transmembrane helix</keyword>
<sequence length="123" mass="14637">MEWKYQYKQKIQEREKLYQEFWQQQQQQNRQLWLKPTQQQQQQQEIHLQVSSPDEIQQLQQYICQPALSKSRKQRMNQKKRDENRNKNEKKPRAIDCVLSGMASAGVAVFMGVVGVAIMAADL</sequence>
<name>W8BQQ9_CERCA</name>